<sequence>SRKEKQVMSTEFRKNFLGPMNYKVESLFSDIINSEFGTISGINSFGLSSSTNCELSSLVNYELPGSSNFGLFEYLVFQTMDCLIL</sequence>
<reference evidence="1" key="1">
    <citation type="submission" date="2021-06" db="EMBL/GenBank/DDBJ databases">
        <authorList>
            <person name="Kallberg Y."/>
            <person name="Tangrot J."/>
            <person name="Rosling A."/>
        </authorList>
    </citation>
    <scope>NUCLEOTIDE SEQUENCE</scope>
    <source>
        <strain evidence="1">MA461A</strain>
    </source>
</reference>
<dbReference type="EMBL" id="CAJVQC010076034">
    <property type="protein sequence ID" value="CAG8814348.1"/>
    <property type="molecule type" value="Genomic_DNA"/>
</dbReference>
<protein>
    <submittedName>
        <fullName evidence="1">32540_t:CDS:1</fullName>
    </submittedName>
</protein>
<organism evidence="1 2">
    <name type="scientific">Racocetra persica</name>
    <dbReference type="NCBI Taxonomy" id="160502"/>
    <lineage>
        <taxon>Eukaryota</taxon>
        <taxon>Fungi</taxon>
        <taxon>Fungi incertae sedis</taxon>
        <taxon>Mucoromycota</taxon>
        <taxon>Glomeromycotina</taxon>
        <taxon>Glomeromycetes</taxon>
        <taxon>Diversisporales</taxon>
        <taxon>Gigasporaceae</taxon>
        <taxon>Racocetra</taxon>
    </lineage>
</organism>
<name>A0ACA9RXB2_9GLOM</name>
<accession>A0ACA9RXB2</accession>
<feature type="non-terminal residue" evidence="1">
    <location>
        <position position="1"/>
    </location>
</feature>
<evidence type="ECO:0000313" key="2">
    <source>
        <dbReference type="Proteomes" id="UP000789920"/>
    </source>
</evidence>
<proteinExistence type="predicted"/>
<keyword evidence="2" id="KW-1185">Reference proteome</keyword>
<dbReference type="Proteomes" id="UP000789920">
    <property type="component" value="Unassembled WGS sequence"/>
</dbReference>
<evidence type="ECO:0000313" key="1">
    <source>
        <dbReference type="EMBL" id="CAG8814348.1"/>
    </source>
</evidence>
<comment type="caution">
    <text evidence="1">The sequence shown here is derived from an EMBL/GenBank/DDBJ whole genome shotgun (WGS) entry which is preliminary data.</text>
</comment>
<gene>
    <name evidence="1" type="ORF">RPERSI_LOCUS23968</name>
</gene>